<protein>
    <submittedName>
        <fullName evidence="2">Uncharacterized protein</fullName>
    </submittedName>
</protein>
<evidence type="ECO:0000313" key="2">
    <source>
        <dbReference type="EMBL" id="KAJ8357541.1"/>
    </source>
</evidence>
<keyword evidence="3" id="KW-1185">Reference proteome</keyword>
<organism evidence="2 3">
    <name type="scientific">Synaphobranchus kaupii</name>
    <name type="common">Kaup's arrowtooth eel</name>
    <dbReference type="NCBI Taxonomy" id="118154"/>
    <lineage>
        <taxon>Eukaryota</taxon>
        <taxon>Metazoa</taxon>
        <taxon>Chordata</taxon>
        <taxon>Craniata</taxon>
        <taxon>Vertebrata</taxon>
        <taxon>Euteleostomi</taxon>
        <taxon>Actinopterygii</taxon>
        <taxon>Neopterygii</taxon>
        <taxon>Teleostei</taxon>
        <taxon>Anguilliformes</taxon>
        <taxon>Synaphobranchidae</taxon>
        <taxon>Synaphobranchus</taxon>
    </lineage>
</organism>
<evidence type="ECO:0000256" key="1">
    <source>
        <dbReference type="SAM" id="MobiDB-lite"/>
    </source>
</evidence>
<sequence>MHGQTAAFQACHWEIIGAVSFSRSVTRLSRSPGRKGFPRGYESASSAQGRAQGGKMVFSLEMKITTAIGAVSGITGTLSPIRITLRAYLPGCRLSDG</sequence>
<dbReference type="Proteomes" id="UP001152622">
    <property type="component" value="Chromosome 6"/>
</dbReference>
<proteinExistence type="predicted"/>
<name>A0A9Q1FFV3_SYNKA</name>
<gene>
    <name evidence="2" type="ORF">SKAU_G00203350</name>
</gene>
<reference evidence="2" key="1">
    <citation type="journal article" date="2023" name="Science">
        <title>Genome structures resolve the early diversification of teleost fishes.</title>
        <authorList>
            <person name="Parey E."/>
            <person name="Louis A."/>
            <person name="Montfort J."/>
            <person name="Bouchez O."/>
            <person name="Roques C."/>
            <person name="Iampietro C."/>
            <person name="Lluch J."/>
            <person name="Castinel A."/>
            <person name="Donnadieu C."/>
            <person name="Desvignes T."/>
            <person name="Floi Bucao C."/>
            <person name="Jouanno E."/>
            <person name="Wen M."/>
            <person name="Mejri S."/>
            <person name="Dirks R."/>
            <person name="Jansen H."/>
            <person name="Henkel C."/>
            <person name="Chen W.J."/>
            <person name="Zahm M."/>
            <person name="Cabau C."/>
            <person name="Klopp C."/>
            <person name="Thompson A.W."/>
            <person name="Robinson-Rechavi M."/>
            <person name="Braasch I."/>
            <person name="Lecointre G."/>
            <person name="Bobe J."/>
            <person name="Postlethwait J.H."/>
            <person name="Berthelot C."/>
            <person name="Roest Crollius H."/>
            <person name="Guiguen Y."/>
        </authorList>
    </citation>
    <scope>NUCLEOTIDE SEQUENCE</scope>
    <source>
        <strain evidence="2">WJC10195</strain>
    </source>
</reference>
<comment type="caution">
    <text evidence="2">The sequence shown here is derived from an EMBL/GenBank/DDBJ whole genome shotgun (WGS) entry which is preliminary data.</text>
</comment>
<evidence type="ECO:0000313" key="3">
    <source>
        <dbReference type="Proteomes" id="UP001152622"/>
    </source>
</evidence>
<dbReference type="EMBL" id="JAINUF010000006">
    <property type="protein sequence ID" value="KAJ8357541.1"/>
    <property type="molecule type" value="Genomic_DNA"/>
</dbReference>
<feature type="region of interest" description="Disordered" evidence="1">
    <location>
        <begin position="28"/>
        <end position="49"/>
    </location>
</feature>
<dbReference type="AlphaFoldDB" id="A0A9Q1FFV3"/>
<accession>A0A9Q1FFV3</accession>